<reference evidence="1 2" key="1">
    <citation type="submission" date="2020-05" db="EMBL/GenBank/DDBJ databases">
        <title>WGS assembly of Panicum virgatum.</title>
        <authorList>
            <person name="Lovell J.T."/>
            <person name="Jenkins J."/>
            <person name="Shu S."/>
            <person name="Juenger T.E."/>
            <person name="Schmutz J."/>
        </authorList>
    </citation>
    <scope>NUCLEOTIDE SEQUENCE [LARGE SCALE GENOMIC DNA]</scope>
    <source>
        <strain evidence="2">cv. AP13</strain>
    </source>
</reference>
<sequence length="65" mass="7327">MCAKVSRLLRLFGNQVLESFDVRSISAHPLNETSCRCPQKMMIITSLAPCLTLHDNGYVHFTIAF</sequence>
<evidence type="ECO:0000313" key="2">
    <source>
        <dbReference type="Proteomes" id="UP000823388"/>
    </source>
</evidence>
<gene>
    <name evidence="1" type="ORF">PVAP13_9KG043858</name>
</gene>
<evidence type="ECO:0000313" key="1">
    <source>
        <dbReference type="EMBL" id="KAG2546247.1"/>
    </source>
</evidence>
<keyword evidence="2" id="KW-1185">Reference proteome</keyword>
<proteinExistence type="predicted"/>
<accession>A0A8T0NAI8</accession>
<dbReference type="EMBL" id="CM029053">
    <property type="protein sequence ID" value="KAG2546247.1"/>
    <property type="molecule type" value="Genomic_DNA"/>
</dbReference>
<name>A0A8T0NAI8_PANVG</name>
<protein>
    <submittedName>
        <fullName evidence="1">Uncharacterized protein</fullName>
    </submittedName>
</protein>
<dbReference type="AlphaFoldDB" id="A0A8T0NAI8"/>
<organism evidence="1 2">
    <name type="scientific">Panicum virgatum</name>
    <name type="common">Blackwell switchgrass</name>
    <dbReference type="NCBI Taxonomy" id="38727"/>
    <lineage>
        <taxon>Eukaryota</taxon>
        <taxon>Viridiplantae</taxon>
        <taxon>Streptophyta</taxon>
        <taxon>Embryophyta</taxon>
        <taxon>Tracheophyta</taxon>
        <taxon>Spermatophyta</taxon>
        <taxon>Magnoliopsida</taxon>
        <taxon>Liliopsida</taxon>
        <taxon>Poales</taxon>
        <taxon>Poaceae</taxon>
        <taxon>PACMAD clade</taxon>
        <taxon>Panicoideae</taxon>
        <taxon>Panicodae</taxon>
        <taxon>Paniceae</taxon>
        <taxon>Panicinae</taxon>
        <taxon>Panicum</taxon>
        <taxon>Panicum sect. Hiantes</taxon>
    </lineage>
</organism>
<comment type="caution">
    <text evidence="1">The sequence shown here is derived from an EMBL/GenBank/DDBJ whole genome shotgun (WGS) entry which is preliminary data.</text>
</comment>
<dbReference type="Proteomes" id="UP000823388">
    <property type="component" value="Chromosome 9K"/>
</dbReference>